<accession>A0A835Z2W3</accession>
<evidence type="ECO:0000256" key="2">
    <source>
        <dbReference type="SAM" id="Phobius"/>
    </source>
</evidence>
<evidence type="ECO:0000313" key="4">
    <source>
        <dbReference type="Proteomes" id="UP000664859"/>
    </source>
</evidence>
<feature type="region of interest" description="Disordered" evidence="1">
    <location>
        <begin position="199"/>
        <end position="241"/>
    </location>
</feature>
<feature type="region of interest" description="Disordered" evidence="1">
    <location>
        <begin position="411"/>
        <end position="484"/>
    </location>
</feature>
<keyword evidence="2" id="KW-1133">Transmembrane helix</keyword>
<keyword evidence="2" id="KW-0472">Membrane</keyword>
<dbReference type="Proteomes" id="UP000664859">
    <property type="component" value="Unassembled WGS sequence"/>
</dbReference>
<name>A0A835Z2W3_9STRA</name>
<evidence type="ECO:0000313" key="3">
    <source>
        <dbReference type="EMBL" id="KAG5182074.1"/>
    </source>
</evidence>
<protein>
    <submittedName>
        <fullName evidence="3">Uncharacterized protein</fullName>
    </submittedName>
</protein>
<feature type="compositionally biased region" description="Basic and acidic residues" evidence="1">
    <location>
        <begin position="471"/>
        <end position="484"/>
    </location>
</feature>
<feature type="compositionally biased region" description="Polar residues" evidence="1">
    <location>
        <begin position="218"/>
        <end position="240"/>
    </location>
</feature>
<dbReference type="AlphaFoldDB" id="A0A835Z2W3"/>
<gene>
    <name evidence="3" type="ORF">JKP88DRAFT_348995</name>
</gene>
<sequence>MRSLGAGVTQSAYVEAIVAANAEAEVQGNIASATKAQLDAALKYVNQQQERWERELATTSGTNSLAPLAGTGLQARPFVDISTGSLYTPDAETLSRSVTALVFIAFVAVFAMATALAGWAWLFQERRMRRLLRAAMTDDLAKHSKPLTQTPHGNKTLDGAGSKYAWHTGKDAATTPYNVTANPSSKSVGGMAANARLNATPAKSQQTNGPTPYDSPDRSSLYSSNDDVSPLTNSSSSTGEGITVKGLMSIAPTVKEERWVALPPNPEWVVKSPSPQPIMAPIRTKQASKASLEEQKARREEEERRQQAEAEAAQVRQQTREQWVPQLQVPVEVEEIMDRLSPLPTLSNEIMDRPSPLPILPRDHPLAVQDHLAARSIASTAPSMVSATSASSNASGNSIFDVDSVGYSPWPESSMQLSEDQSVAHASQASSVWESAWMEKRADSRAASSKGLFRSNRTEDSPGSDSTVTHDSSDKADSPGTDKD</sequence>
<proteinExistence type="predicted"/>
<comment type="caution">
    <text evidence="3">The sequence shown here is derived from an EMBL/GenBank/DDBJ whole genome shotgun (WGS) entry which is preliminary data.</text>
</comment>
<reference evidence="3" key="1">
    <citation type="submission" date="2021-02" db="EMBL/GenBank/DDBJ databases">
        <title>First Annotated Genome of the Yellow-green Alga Tribonema minus.</title>
        <authorList>
            <person name="Mahan K.M."/>
        </authorList>
    </citation>
    <scope>NUCLEOTIDE SEQUENCE</scope>
    <source>
        <strain evidence="3">UTEX B ZZ1240</strain>
    </source>
</reference>
<keyword evidence="2" id="KW-0812">Transmembrane</keyword>
<keyword evidence="4" id="KW-1185">Reference proteome</keyword>
<dbReference type="EMBL" id="JAFCMP010000268">
    <property type="protein sequence ID" value="KAG5182074.1"/>
    <property type="molecule type" value="Genomic_DNA"/>
</dbReference>
<organism evidence="3 4">
    <name type="scientific">Tribonema minus</name>
    <dbReference type="NCBI Taxonomy" id="303371"/>
    <lineage>
        <taxon>Eukaryota</taxon>
        <taxon>Sar</taxon>
        <taxon>Stramenopiles</taxon>
        <taxon>Ochrophyta</taxon>
        <taxon>PX clade</taxon>
        <taxon>Xanthophyceae</taxon>
        <taxon>Tribonematales</taxon>
        <taxon>Tribonemataceae</taxon>
        <taxon>Tribonema</taxon>
    </lineage>
</organism>
<feature type="compositionally biased region" description="Polar residues" evidence="1">
    <location>
        <begin position="411"/>
        <end position="420"/>
    </location>
</feature>
<feature type="region of interest" description="Disordered" evidence="1">
    <location>
        <begin position="271"/>
        <end position="314"/>
    </location>
</feature>
<feature type="compositionally biased region" description="Basic and acidic residues" evidence="1">
    <location>
        <begin position="291"/>
        <end position="308"/>
    </location>
</feature>
<feature type="transmembrane region" description="Helical" evidence="2">
    <location>
        <begin position="100"/>
        <end position="123"/>
    </location>
</feature>
<feature type="compositionally biased region" description="Polar residues" evidence="1">
    <location>
        <begin position="461"/>
        <end position="470"/>
    </location>
</feature>
<feature type="region of interest" description="Disordered" evidence="1">
    <location>
        <begin position="143"/>
        <end position="162"/>
    </location>
</feature>
<feature type="compositionally biased region" description="Polar residues" evidence="1">
    <location>
        <begin position="201"/>
        <end position="210"/>
    </location>
</feature>
<feature type="compositionally biased region" description="Low complexity" evidence="1">
    <location>
        <begin position="421"/>
        <end position="432"/>
    </location>
</feature>
<evidence type="ECO:0000256" key="1">
    <source>
        <dbReference type="SAM" id="MobiDB-lite"/>
    </source>
</evidence>